<accession>A0A024U6Y8</accession>
<evidence type="ECO:0000256" key="2">
    <source>
        <dbReference type="ARBA" id="ARBA00013064"/>
    </source>
</evidence>
<dbReference type="RefSeq" id="XP_008870356.1">
    <property type="nucleotide sequence ID" value="XM_008872134.1"/>
</dbReference>
<sequence length="204" mass="22513">MLSTHEERVEEGALADDSERADVSRQNAKKPMKGAFRKFWQGMLTQKYLQHDNQPAQVLPGLFVGSVGAGANLDALCALSITHILVASETVAFTFESHGRFEYYRVSIRDVSSARISYFFEESNAFITGGLKDGGKVLVHCFAGQSRSVTLVMAYLIAGRHMSFEAALELVRQVRPQARPNHGFAVQLKAYARQHAAAIPHDCV</sequence>
<dbReference type="GO" id="GO:0017017">
    <property type="term" value="F:MAP kinase tyrosine/serine/threonine phosphatase activity"/>
    <property type="evidence" value="ECO:0007669"/>
    <property type="project" value="TreeGrafter"/>
</dbReference>
<feature type="domain" description="Tyrosine specific protein phosphatases" evidence="7">
    <location>
        <begin position="117"/>
        <end position="176"/>
    </location>
</feature>
<dbReference type="AlphaFoldDB" id="A0A024U6Y8"/>
<evidence type="ECO:0000256" key="1">
    <source>
        <dbReference type="ARBA" id="ARBA00008601"/>
    </source>
</evidence>
<dbReference type="InterPro" id="IPR000340">
    <property type="entry name" value="Dual-sp_phosphatase_cat-dom"/>
</dbReference>
<evidence type="ECO:0000256" key="4">
    <source>
        <dbReference type="ARBA" id="ARBA00022912"/>
    </source>
</evidence>
<dbReference type="PANTHER" id="PTHR10159">
    <property type="entry name" value="DUAL SPECIFICITY PROTEIN PHOSPHATASE"/>
    <property type="match status" value="1"/>
</dbReference>
<dbReference type="InterPro" id="IPR020422">
    <property type="entry name" value="TYR_PHOSPHATASE_DUAL_dom"/>
</dbReference>
<evidence type="ECO:0000256" key="3">
    <source>
        <dbReference type="ARBA" id="ARBA00022801"/>
    </source>
</evidence>
<dbReference type="SMART" id="SM00195">
    <property type="entry name" value="DSPc"/>
    <property type="match status" value="1"/>
</dbReference>
<dbReference type="GO" id="GO:0033550">
    <property type="term" value="F:MAP kinase tyrosine phosphatase activity"/>
    <property type="evidence" value="ECO:0007669"/>
    <property type="project" value="TreeGrafter"/>
</dbReference>
<keyword evidence="3" id="KW-0378">Hydrolase</keyword>
<evidence type="ECO:0000256" key="5">
    <source>
        <dbReference type="SAM" id="MobiDB-lite"/>
    </source>
</evidence>
<reference evidence="8" key="1">
    <citation type="submission" date="2013-12" db="EMBL/GenBank/DDBJ databases">
        <title>The Genome Sequence of Aphanomyces invadans NJM9701.</title>
        <authorList>
            <consortium name="The Broad Institute Genomics Platform"/>
            <person name="Russ C."/>
            <person name="Tyler B."/>
            <person name="van West P."/>
            <person name="Dieguez-Uribeondo J."/>
            <person name="Young S.K."/>
            <person name="Zeng Q."/>
            <person name="Gargeya S."/>
            <person name="Fitzgerald M."/>
            <person name="Abouelleil A."/>
            <person name="Alvarado L."/>
            <person name="Chapman S.B."/>
            <person name="Gainer-Dewar J."/>
            <person name="Goldberg J."/>
            <person name="Griggs A."/>
            <person name="Gujja S."/>
            <person name="Hansen M."/>
            <person name="Howarth C."/>
            <person name="Imamovic A."/>
            <person name="Ireland A."/>
            <person name="Larimer J."/>
            <person name="McCowan C."/>
            <person name="Murphy C."/>
            <person name="Pearson M."/>
            <person name="Poon T.W."/>
            <person name="Priest M."/>
            <person name="Roberts A."/>
            <person name="Saif S."/>
            <person name="Shea T."/>
            <person name="Sykes S."/>
            <person name="Wortman J."/>
            <person name="Nusbaum C."/>
            <person name="Birren B."/>
        </authorList>
    </citation>
    <scope>NUCLEOTIDE SEQUENCE [LARGE SCALE GENOMIC DNA]</scope>
    <source>
        <strain evidence="8">NJM9701</strain>
    </source>
</reference>
<comment type="similarity">
    <text evidence="1">Belongs to the protein-tyrosine phosphatase family. Non-receptor class dual specificity subfamily.</text>
</comment>
<dbReference type="InterPro" id="IPR000387">
    <property type="entry name" value="Tyr_Pase_dom"/>
</dbReference>
<dbReference type="GO" id="GO:0043409">
    <property type="term" value="P:negative regulation of MAPK cascade"/>
    <property type="evidence" value="ECO:0007669"/>
    <property type="project" value="TreeGrafter"/>
</dbReference>
<dbReference type="PROSITE" id="PS50054">
    <property type="entry name" value="TYR_PHOSPHATASE_DUAL"/>
    <property type="match status" value="1"/>
</dbReference>
<dbReference type="PROSITE" id="PS50056">
    <property type="entry name" value="TYR_PHOSPHATASE_2"/>
    <property type="match status" value="1"/>
</dbReference>
<dbReference type="OrthoDB" id="10252009at2759"/>
<organism evidence="8">
    <name type="scientific">Aphanomyces invadans</name>
    <dbReference type="NCBI Taxonomy" id="157072"/>
    <lineage>
        <taxon>Eukaryota</taxon>
        <taxon>Sar</taxon>
        <taxon>Stramenopiles</taxon>
        <taxon>Oomycota</taxon>
        <taxon>Saprolegniomycetes</taxon>
        <taxon>Saprolegniales</taxon>
        <taxon>Verrucalvaceae</taxon>
        <taxon>Aphanomyces</taxon>
    </lineage>
</organism>
<dbReference type="eggNOG" id="KOG1716">
    <property type="taxonomic scope" value="Eukaryota"/>
</dbReference>
<dbReference type="CDD" id="cd14498">
    <property type="entry name" value="DSP"/>
    <property type="match status" value="1"/>
</dbReference>
<dbReference type="GO" id="GO:0008330">
    <property type="term" value="F:protein tyrosine/threonine phosphatase activity"/>
    <property type="evidence" value="ECO:0007669"/>
    <property type="project" value="TreeGrafter"/>
</dbReference>
<protein>
    <recommendedName>
        <fullName evidence="2">protein-tyrosine-phosphatase</fullName>
        <ecNumber evidence="2">3.1.3.48</ecNumber>
    </recommendedName>
</protein>
<name>A0A024U6Y8_9STRA</name>
<proteinExistence type="inferred from homology"/>
<feature type="region of interest" description="Disordered" evidence="5">
    <location>
        <begin position="1"/>
        <end position="29"/>
    </location>
</feature>
<gene>
    <name evidence="8" type="ORF">H310_06915</name>
</gene>
<dbReference type="Gene3D" id="3.90.190.10">
    <property type="entry name" value="Protein tyrosine phosphatase superfamily"/>
    <property type="match status" value="1"/>
</dbReference>
<dbReference type="PANTHER" id="PTHR10159:SF511">
    <property type="entry name" value="DUAL SPECIFICITY PROTEIN PHOSPHATASE 1"/>
    <property type="match status" value="1"/>
</dbReference>
<feature type="domain" description="Tyrosine-protein phosphatase" evidence="6">
    <location>
        <begin position="54"/>
        <end position="197"/>
    </location>
</feature>
<dbReference type="GO" id="GO:0005737">
    <property type="term" value="C:cytoplasm"/>
    <property type="evidence" value="ECO:0007669"/>
    <property type="project" value="TreeGrafter"/>
</dbReference>
<dbReference type="InterPro" id="IPR029021">
    <property type="entry name" value="Prot-tyrosine_phosphatase-like"/>
</dbReference>
<feature type="compositionally biased region" description="Basic and acidic residues" evidence="5">
    <location>
        <begin position="1"/>
        <end position="23"/>
    </location>
</feature>
<dbReference type="EC" id="3.1.3.48" evidence="2"/>
<evidence type="ECO:0000259" key="6">
    <source>
        <dbReference type="PROSITE" id="PS50054"/>
    </source>
</evidence>
<dbReference type="Pfam" id="PF00782">
    <property type="entry name" value="DSPc"/>
    <property type="match status" value="1"/>
</dbReference>
<dbReference type="GeneID" id="20083965"/>
<dbReference type="STRING" id="157072.A0A024U6Y8"/>
<keyword evidence="4" id="KW-0904">Protein phosphatase</keyword>
<evidence type="ECO:0000313" key="8">
    <source>
        <dbReference type="EMBL" id="ETW01358.1"/>
    </source>
</evidence>
<dbReference type="VEuPathDB" id="FungiDB:H310_06915"/>
<evidence type="ECO:0000259" key="7">
    <source>
        <dbReference type="PROSITE" id="PS50056"/>
    </source>
</evidence>
<dbReference type="SUPFAM" id="SSF52799">
    <property type="entry name" value="(Phosphotyrosine protein) phosphatases II"/>
    <property type="match status" value="1"/>
</dbReference>
<dbReference type="EMBL" id="KI913963">
    <property type="protein sequence ID" value="ETW01358.1"/>
    <property type="molecule type" value="Genomic_DNA"/>
</dbReference>